<keyword evidence="4" id="KW-1185">Reference proteome</keyword>
<feature type="region of interest" description="Disordered" evidence="1">
    <location>
        <begin position="1"/>
        <end position="73"/>
    </location>
</feature>
<dbReference type="InterPro" id="IPR057710">
    <property type="entry name" value="DUF7950"/>
</dbReference>
<accession>A0A8S0V5Y9</accession>
<proteinExistence type="predicted"/>
<dbReference type="Pfam" id="PF25821">
    <property type="entry name" value="DUF7950"/>
    <property type="match status" value="1"/>
</dbReference>
<dbReference type="PANTHER" id="PTHR33595:SF4">
    <property type="entry name" value="EMB|CAB62340.1"/>
    <property type="match status" value="1"/>
</dbReference>
<evidence type="ECO:0000313" key="3">
    <source>
        <dbReference type="EMBL" id="CAA3026505.1"/>
    </source>
</evidence>
<sequence>MLKFRPIAPKPPAGEGGILQEKSNISTRNGRVKRKYVRVQGRRRQNNNQCKKRKNISDPAKELGNEDGPSENSMVTLQLLPENNENISSRNFLHNLEDGDEKTRDDVLDDKMVSFCQHLGGRREMLDQSEGKKVELVESKKNVTRPLPEKSQGLEWKNESWVIIECFTDAIMEGLGLGFSDEEKLTNLHIDRNPGFVSDNSNNVVWVNEAYKKMVLGEEKQELAAEFKVYLVIKEKNIPYFWSEFACRVRVEYYWNGRKCARTVPCDVWKMEFGGFAWKMDFKAALSLGL</sequence>
<dbReference type="PANTHER" id="PTHR33595">
    <property type="entry name" value="VON WILLEBRAND FACTOR A DOMAIN PROTEIN"/>
    <property type="match status" value="1"/>
</dbReference>
<gene>
    <name evidence="3" type="ORF">OLEA9_A112315</name>
</gene>
<dbReference type="OrthoDB" id="1898295at2759"/>
<feature type="domain" description="DUF7950" evidence="2">
    <location>
        <begin position="159"/>
        <end position="287"/>
    </location>
</feature>
<dbReference type="Gramene" id="OE9A112315T1">
    <property type="protein sequence ID" value="OE9A112315C1"/>
    <property type="gene ID" value="OE9A112315"/>
</dbReference>
<evidence type="ECO:0000256" key="1">
    <source>
        <dbReference type="SAM" id="MobiDB-lite"/>
    </source>
</evidence>
<feature type="compositionally biased region" description="Basic residues" evidence="1">
    <location>
        <begin position="30"/>
        <end position="54"/>
    </location>
</feature>
<dbReference type="Proteomes" id="UP000594638">
    <property type="component" value="Unassembled WGS sequence"/>
</dbReference>
<name>A0A8S0V5Y9_OLEEU</name>
<feature type="compositionally biased region" description="Basic and acidic residues" evidence="1">
    <location>
        <begin position="55"/>
        <end position="64"/>
    </location>
</feature>
<evidence type="ECO:0000259" key="2">
    <source>
        <dbReference type="Pfam" id="PF25821"/>
    </source>
</evidence>
<protein>
    <recommendedName>
        <fullName evidence="2">DUF7950 domain-containing protein</fullName>
    </recommendedName>
</protein>
<evidence type="ECO:0000313" key="4">
    <source>
        <dbReference type="Proteomes" id="UP000594638"/>
    </source>
</evidence>
<organism evidence="3 4">
    <name type="scientific">Olea europaea subsp. europaea</name>
    <dbReference type="NCBI Taxonomy" id="158383"/>
    <lineage>
        <taxon>Eukaryota</taxon>
        <taxon>Viridiplantae</taxon>
        <taxon>Streptophyta</taxon>
        <taxon>Embryophyta</taxon>
        <taxon>Tracheophyta</taxon>
        <taxon>Spermatophyta</taxon>
        <taxon>Magnoliopsida</taxon>
        <taxon>eudicotyledons</taxon>
        <taxon>Gunneridae</taxon>
        <taxon>Pentapetalae</taxon>
        <taxon>asterids</taxon>
        <taxon>lamiids</taxon>
        <taxon>Lamiales</taxon>
        <taxon>Oleaceae</taxon>
        <taxon>Oleeae</taxon>
        <taxon>Olea</taxon>
    </lineage>
</organism>
<dbReference type="AlphaFoldDB" id="A0A8S0V5Y9"/>
<reference evidence="3 4" key="1">
    <citation type="submission" date="2019-12" db="EMBL/GenBank/DDBJ databases">
        <authorList>
            <person name="Alioto T."/>
            <person name="Alioto T."/>
            <person name="Gomez Garrido J."/>
        </authorList>
    </citation>
    <scope>NUCLEOTIDE SEQUENCE [LARGE SCALE GENOMIC DNA]</scope>
</reference>
<dbReference type="EMBL" id="CACTIH010009163">
    <property type="protein sequence ID" value="CAA3026505.1"/>
    <property type="molecule type" value="Genomic_DNA"/>
</dbReference>
<comment type="caution">
    <text evidence="3">The sequence shown here is derived from an EMBL/GenBank/DDBJ whole genome shotgun (WGS) entry which is preliminary data.</text>
</comment>